<keyword evidence="2" id="KW-1185">Reference proteome</keyword>
<dbReference type="AlphaFoldDB" id="A0A9X2EBP0"/>
<reference evidence="1" key="1">
    <citation type="submission" date="2022-06" db="EMBL/GenBank/DDBJ databases">
        <title>Novel species in genus nocardia.</title>
        <authorList>
            <person name="Li F."/>
        </authorList>
    </citation>
    <scope>NUCLEOTIDE SEQUENCE</scope>
    <source>
        <strain evidence="1">CDC141</strain>
    </source>
</reference>
<accession>A0A9X2EBP0</accession>
<name>A0A9X2EBP0_9NOCA</name>
<sequence>MRGDALAAAGTQPFVYRSRGELVLATPERTIARHSGIFTEVGFTRDNSRVFARDDAGGLVSLDPVTGTISPVRVDCRCDRIFPLYGTTVGWWQPDGFVRMDLAEPKPVAARAVELPPPRDPIAPGNVLSAPRLLAADANALILDRIEAPPGASWGLNHLSHVDTTTGAVRELGRVDGINTALSSGSFRADGREVLFAGFARDGITCGIGHLVLVTLPDGRIDPFALPTLSSCSAVTDLRWAGAAATATGLLWEPAVPDRLTGTAVWTRCGTQWDRRGDAGTVRYAALTPHATVRIQRSGADRVRAIHSGDLVLAVTTEMRILAHDVVDVRLPWTLS</sequence>
<gene>
    <name evidence="1" type="ORF">NDR86_22240</name>
</gene>
<evidence type="ECO:0000313" key="1">
    <source>
        <dbReference type="EMBL" id="MCM6776208.1"/>
    </source>
</evidence>
<dbReference type="SUPFAM" id="SSF82171">
    <property type="entry name" value="DPP6 N-terminal domain-like"/>
    <property type="match status" value="1"/>
</dbReference>
<organism evidence="1 2">
    <name type="scientific">Nocardia pulmonis</name>
    <dbReference type="NCBI Taxonomy" id="2951408"/>
    <lineage>
        <taxon>Bacteria</taxon>
        <taxon>Bacillati</taxon>
        <taxon>Actinomycetota</taxon>
        <taxon>Actinomycetes</taxon>
        <taxon>Mycobacteriales</taxon>
        <taxon>Nocardiaceae</taxon>
        <taxon>Nocardia</taxon>
    </lineage>
</organism>
<dbReference type="EMBL" id="JAMRXG010000009">
    <property type="protein sequence ID" value="MCM6776208.1"/>
    <property type="molecule type" value="Genomic_DNA"/>
</dbReference>
<dbReference type="Proteomes" id="UP001139157">
    <property type="component" value="Unassembled WGS sequence"/>
</dbReference>
<proteinExistence type="predicted"/>
<evidence type="ECO:0000313" key="2">
    <source>
        <dbReference type="Proteomes" id="UP001139157"/>
    </source>
</evidence>
<comment type="caution">
    <text evidence="1">The sequence shown here is derived from an EMBL/GenBank/DDBJ whole genome shotgun (WGS) entry which is preliminary data.</text>
</comment>
<dbReference type="RefSeq" id="WP_251914509.1">
    <property type="nucleotide sequence ID" value="NZ_JAMRXG010000009.1"/>
</dbReference>
<protein>
    <submittedName>
        <fullName evidence="1">Uncharacterized protein</fullName>
    </submittedName>
</protein>